<evidence type="ECO:0000256" key="1">
    <source>
        <dbReference type="ARBA" id="ARBA00003125"/>
    </source>
</evidence>
<dbReference type="EC" id="1.3.5.2" evidence="11"/>
<feature type="binding site" evidence="11">
    <location>
        <position position="152"/>
    </location>
    <ligand>
        <name>FMN</name>
        <dbReference type="ChEBI" id="CHEBI:58210"/>
    </ligand>
</feature>
<proteinExistence type="inferred from homology"/>
<dbReference type="SUPFAM" id="SSF51395">
    <property type="entry name" value="FMN-linked oxidoreductases"/>
    <property type="match status" value="1"/>
</dbReference>
<dbReference type="PROSITE" id="PS00911">
    <property type="entry name" value="DHODEHASE_1"/>
    <property type="match status" value="1"/>
</dbReference>
<keyword evidence="14" id="KW-1185">Reference proteome</keyword>
<evidence type="ECO:0000313" key="14">
    <source>
        <dbReference type="Proteomes" id="UP000180235"/>
    </source>
</evidence>
<keyword evidence="11" id="KW-1003">Cell membrane</keyword>
<dbReference type="InterPro" id="IPR001295">
    <property type="entry name" value="Dihydroorotate_DH_CS"/>
</dbReference>
<dbReference type="PANTHER" id="PTHR48109:SF4">
    <property type="entry name" value="DIHYDROOROTATE DEHYDROGENASE (QUINONE), MITOCHONDRIAL"/>
    <property type="match status" value="1"/>
</dbReference>
<keyword evidence="6 11" id="KW-0288">FMN</keyword>
<evidence type="ECO:0000256" key="10">
    <source>
        <dbReference type="ARBA" id="ARBA00048639"/>
    </source>
</evidence>
<feature type="binding site" evidence="11">
    <location>
        <position position="302"/>
    </location>
    <ligand>
        <name>FMN</name>
        <dbReference type="ChEBI" id="CHEBI:58210"/>
    </ligand>
</feature>
<dbReference type="InterPro" id="IPR005719">
    <property type="entry name" value="Dihydroorotate_DH_2"/>
</dbReference>
<evidence type="ECO:0000256" key="11">
    <source>
        <dbReference type="HAMAP-Rule" id="MF_00225"/>
    </source>
</evidence>
<evidence type="ECO:0000259" key="12">
    <source>
        <dbReference type="Pfam" id="PF01180"/>
    </source>
</evidence>
<name>A0A1J0AGV7_9CYAN</name>
<reference evidence="13 14" key="1">
    <citation type="submission" date="2016-10" db="EMBL/GenBank/DDBJ databases">
        <title>Description of Gloeomargarita lithophora gen. nov., sp. nov., a thylakoid-bearing basal-branching cyanobacterium with intracellular carbonates, and proposal for Gloeomargaritales ord. nov.</title>
        <authorList>
            <person name="Moreira D."/>
            <person name="Tavera R."/>
            <person name="Benzerara K."/>
            <person name="Skouri-Panet F."/>
            <person name="Couradeau E."/>
            <person name="Gerard E."/>
            <person name="Loussert C."/>
            <person name="Novelo E."/>
            <person name="Zivanovic Y."/>
            <person name="Lopez-Garcia P."/>
        </authorList>
    </citation>
    <scope>NUCLEOTIDE SEQUENCE [LARGE SCALE GENOMIC DNA]</scope>
    <source>
        <strain evidence="13 14">D10</strain>
    </source>
</reference>
<comment type="subcellular location">
    <subcellularLocation>
        <location evidence="11">Cell membrane</location>
        <topology evidence="11">Peripheral membrane protein</topology>
    </subcellularLocation>
    <subcellularLocation>
        <location evidence="2">Membrane</location>
    </subcellularLocation>
</comment>
<comment type="subunit">
    <text evidence="11">Monomer.</text>
</comment>
<organism evidence="13 14">
    <name type="scientific">Gloeomargarita lithophora Alchichica-D10</name>
    <dbReference type="NCBI Taxonomy" id="1188229"/>
    <lineage>
        <taxon>Bacteria</taxon>
        <taxon>Bacillati</taxon>
        <taxon>Cyanobacteriota</taxon>
        <taxon>Cyanophyceae</taxon>
        <taxon>Gloeomargaritales</taxon>
        <taxon>Gloeomargaritaceae</taxon>
        <taxon>Gloeomargarita</taxon>
    </lineage>
</organism>
<dbReference type="EMBL" id="CP017675">
    <property type="protein sequence ID" value="APB35180.1"/>
    <property type="molecule type" value="Genomic_DNA"/>
</dbReference>
<feature type="binding site" evidence="11">
    <location>
        <position position="75"/>
    </location>
    <ligand>
        <name>substrate</name>
    </ligand>
</feature>
<evidence type="ECO:0000256" key="7">
    <source>
        <dbReference type="ARBA" id="ARBA00022975"/>
    </source>
</evidence>
<evidence type="ECO:0000256" key="8">
    <source>
        <dbReference type="ARBA" id="ARBA00023002"/>
    </source>
</evidence>
<dbReference type="STRING" id="1188229.GlitD10_2836"/>
<comment type="similarity">
    <text evidence="4 11">Belongs to the dihydroorotate dehydrogenase family. Type 2 subfamily.</text>
</comment>
<feature type="binding site" evidence="11">
    <location>
        <position position="223"/>
    </location>
    <ligand>
        <name>FMN</name>
        <dbReference type="ChEBI" id="CHEBI:58210"/>
    </ligand>
</feature>
<dbReference type="GO" id="GO:0005737">
    <property type="term" value="C:cytoplasm"/>
    <property type="evidence" value="ECO:0007669"/>
    <property type="project" value="InterPro"/>
</dbReference>
<keyword evidence="9 11" id="KW-0472">Membrane</keyword>
<feature type="binding site" evidence="11">
    <location>
        <begin position="71"/>
        <end position="75"/>
    </location>
    <ligand>
        <name>FMN</name>
        <dbReference type="ChEBI" id="CHEBI:58210"/>
    </ligand>
</feature>
<feature type="active site" description="Nucleophile" evidence="11">
    <location>
        <position position="188"/>
    </location>
</feature>
<dbReference type="InterPro" id="IPR013785">
    <property type="entry name" value="Aldolase_TIM"/>
</dbReference>
<dbReference type="NCBIfam" id="NF003651">
    <property type="entry name" value="PRK05286.2-4"/>
    <property type="match status" value="1"/>
</dbReference>
<comment type="catalytic activity">
    <reaction evidence="10 11">
        <text>(S)-dihydroorotate + a quinone = orotate + a quinol</text>
        <dbReference type="Rhea" id="RHEA:30187"/>
        <dbReference type="ChEBI" id="CHEBI:24646"/>
        <dbReference type="ChEBI" id="CHEBI:30839"/>
        <dbReference type="ChEBI" id="CHEBI:30864"/>
        <dbReference type="ChEBI" id="CHEBI:132124"/>
        <dbReference type="EC" id="1.3.5.2"/>
    </reaction>
</comment>
<sequence length="362" mass="40381">MNLYTTFLRPLLFTYDPEWVHHLLIQKLDQTKGKEFQGLKQLIHQQFGYNHLALHQQIWGCHFPNPVGLAAGFDKDGLAWNWWADFGFGFAELGTVTPQAQPGNPPPRLFRLPQDQGVINRMGFNNQGVAHLQQQLTHDLGLEKRKIPIGINLGKGKNTTLDQAWRDYLYGFQGLKNYGDYFVINVSSPNTANLRDLQAQALLKPIFEALQQENLGQKPLLVKISPDLENQAIINILELVTTYDLAGVIATNTTIARPELKSAYAQEIGGLSGRPLTRRATEVIHLIYQQTQGQLPIIGVGGIFTAEDAWEKITAGACLLQIYTGWVYQGPGIVKKILLDLTEKLTALNLSTISQAVGLAHR</sequence>
<dbReference type="GO" id="GO:0006207">
    <property type="term" value="P:'de novo' pyrimidine nucleobase biosynthetic process"/>
    <property type="evidence" value="ECO:0007669"/>
    <property type="project" value="UniProtKB-UniRule"/>
</dbReference>
<comment type="cofactor">
    <cofactor evidence="11">
        <name>FMN</name>
        <dbReference type="ChEBI" id="CHEBI:58210"/>
    </cofactor>
    <text evidence="11">Binds 1 FMN per subunit.</text>
</comment>
<dbReference type="HAMAP" id="MF_00225">
    <property type="entry name" value="DHO_dh_type2"/>
    <property type="match status" value="1"/>
</dbReference>
<dbReference type="KEGG" id="glt:GlitD10_2836"/>
<protein>
    <recommendedName>
        <fullName evidence="11">Dihydroorotate dehydrogenase (quinone)</fullName>
        <ecNumber evidence="11">1.3.5.2</ecNumber>
    </recommendedName>
    <alternativeName>
        <fullName evidence="11">DHOdehase</fullName>
        <shortName evidence="11">DHOD</shortName>
        <shortName evidence="11">DHODase</shortName>
    </alternativeName>
    <alternativeName>
        <fullName evidence="11">Dihydroorotate oxidase</fullName>
    </alternativeName>
</protein>
<dbReference type="PROSITE" id="PS00912">
    <property type="entry name" value="DHODEHASE_2"/>
    <property type="match status" value="1"/>
</dbReference>
<gene>
    <name evidence="11 13" type="primary">pyrD</name>
    <name evidence="13" type="ORF">GlitD10_2836</name>
</gene>
<feature type="binding site" evidence="11">
    <location>
        <position position="190"/>
    </location>
    <ligand>
        <name>substrate</name>
    </ligand>
</feature>
<feature type="binding site" evidence="11">
    <location>
        <position position="95"/>
    </location>
    <ligand>
        <name>FMN</name>
        <dbReference type="ChEBI" id="CHEBI:58210"/>
    </ligand>
</feature>
<evidence type="ECO:0000256" key="6">
    <source>
        <dbReference type="ARBA" id="ARBA00022643"/>
    </source>
</evidence>
<dbReference type="NCBIfam" id="NF003645">
    <property type="entry name" value="PRK05286.1-2"/>
    <property type="match status" value="1"/>
</dbReference>
<dbReference type="Proteomes" id="UP000180235">
    <property type="component" value="Chromosome"/>
</dbReference>
<feature type="binding site" evidence="11">
    <location>
        <begin position="252"/>
        <end position="253"/>
    </location>
    <ligand>
        <name>substrate</name>
    </ligand>
</feature>
<evidence type="ECO:0000256" key="9">
    <source>
        <dbReference type="ARBA" id="ARBA00023136"/>
    </source>
</evidence>
<evidence type="ECO:0000256" key="4">
    <source>
        <dbReference type="ARBA" id="ARBA00005359"/>
    </source>
</evidence>
<evidence type="ECO:0000256" key="3">
    <source>
        <dbReference type="ARBA" id="ARBA00005161"/>
    </source>
</evidence>
<evidence type="ECO:0000313" key="13">
    <source>
        <dbReference type="EMBL" id="APB35180.1"/>
    </source>
</evidence>
<dbReference type="GO" id="GO:0044205">
    <property type="term" value="P:'de novo' UMP biosynthetic process"/>
    <property type="evidence" value="ECO:0007669"/>
    <property type="project" value="UniProtKB-UniRule"/>
</dbReference>
<dbReference type="CDD" id="cd04738">
    <property type="entry name" value="DHOD_2_like"/>
    <property type="match status" value="1"/>
</dbReference>
<feature type="binding site" evidence="11">
    <location>
        <begin position="323"/>
        <end position="324"/>
    </location>
    <ligand>
        <name>FMN</name>
        <dbReference type="ChEBI" id="CHEBI:58210"/>
    </ligand>
</feature>
<dbReference type="OrthoDB" id="9802377at2"/>
<dbReference type="InterPro" id="IPR005720">
    <property type="entry name" value="Dihydroorotate_DH_cat"/>
</dbReference>
<dbReference type="PANTHER" id="PTHR48109">
    <property type="entry name" value="DIHYDROOROTATE DEHYDROGENASE (QUINONE), MITOCHONDRIAL-RELATED"/>
    <property type="match status" value="1"/>
</dbReference>
<dbReference type="NCBIfam" id="TIGR01036">
    <property type="entry name" value="pyrD_sub2"/>
    <property type="match status" value="1"/>
</dbReference>
<dbReference type="UniPathway" id="UPA00070">
    <property type="reaction ID" value="UER00946"/>
</dbReference>
<keyword evidence="8 11" id="KW-0560">Oxidoreductase</keyword>
<feature type="binding site" evidence="11">
    <location>
        <position position="185"/>
    </location>
    <ligand>
        <name>substrate</name>
    </ligand>
</feature>
<feature type="binding site" evidence="11">
    <location>
        <position position="185"/>
    </location>
    <ligand>
        <name>FMN</name>
        <dbReference type="ChEBI" id="CHEBI:58210"/>
    </ligand>
</feature>
<accession>A0A1J0AGV7</accession>
<dbReference type="NCBIfam" id="NF003652">
    <property type="entry name" value="PRK05286.2-5"/>
    <property type="match status" value="1"/>
</dbReference>
<feature type="domain" description="Dihydroorotate dehydrogenase catalytic" evidence="12">
    <location>
        <begin position="54"/>
        <end position="345"/>
    </location>
</feature>
<keyword evidence="7 11" id="KW-0665">Pyrimidine biosynthesis</keyword>
<dbReference type="GO" id="GO:0106430">
    <property type="term" value="F:dihydroorotate dehydrogenase (quinone) activity"/>
    <property type="evidence" value="ECO:0007669"/>
    <property type="project" value="UniProtKB-EC"/>
</dbReference>
<keyword evidence="5 11" id="KW-0285">Flavoprotein</keyword>
<evidence type="ECO:0000256" key="2">
    <source>
        <dbReference type="ARBA" id="ARBA00004370"/>
    </source>
</evidence>
<feature type="binding site" evidence="11">
    <location>
        <position position="273"/>
    </location>
    <ligand>
        <name>FMN</name>
        <dbReference type="ChEBI" id="CHEBI:58210"/>
    </ligand>
</feature>
<comment type="pathway">
    <text evidence="3 11">Pyrimidine metabolism; UMP biosynthesis via de novo pathway; orotate from (S)-dihydroorotate (quinone route): step 1/1.</text>
</comment>
<comment type="function">
    <text evidence="1 11">Catalyzes the conversion of dihydroorotate to orotate with quinone as electron acceptor.</text>
</comment>
<feature type="binding site" evidence="11">
    <location>
        <begin position="120"/>
        <end position="124"/>
    </location>
    <ligand>
        <name>substrate</name>
    </ligand>
</feature>
<dbReference type="AlphaFoldDB" id="A0A1J0AGV7"/>
<feature type="binding site" evidence="11">
    <location>
        <position position="251"/>
    </location>
    <ligand>
        <name>FMN</name>
        <dbReference type="ChEBI" id="CHEBI:58210"/>
    </ligand>
</feature>
<dbReference type="GO" id="GO:0005886">
    <property type="term" value="C:plasma membrane"/>
    <property type="evidence" value="ECO:0007669"/>
    <property type="project" value="UniProtKB-SubCell"/>
</dbReference>
<dbReference type="Pfam" id="PF01180">
    <property type="entry name" value="DHO_dh"/>
    <property type="match status" value="1"/>
</dbReference>
<dbReference type="Gene3D" id="3.20.20.70">
    <property type="entry name" value="Aldolase class I"/>
    <property type="match status" value="1"/>
</dbReference>
<evidence type="ECO:0000256" key="5">
    <source>
        <dbReference type="ARBA" id="ARBA00022630"/>
    </source>
</evidence>
<dbReference type="InterPro" id="IPR050074">
    <property type="entry name" value="DHO_dehydrogenase"/>
</dbReference>